<feature type="region of interest" description="Disordered" evidence="1">
    <location>
        <begin position="1"/>
        <end position="21"/>
    </location>
</feature>
<dbReference type="EMBL" id="JAWXYG010000008">
    <property type="protein sequence ID" value="KAK4265995.1"/>
    <property type="molecule type" value="Genomic_DNA"/>
</dbReference>
<dbReference type="AlphaFoldDB" id="A0AAE1J8Y4"/>
<sequence length="66" mass="7193">MSAPTVYPPPPPPRKVAKDGIPLPPDRTICPLCLQKRGNPSGITVCLLLYLHLQVHYSGMMTGLKI</sequence>
<evidence type="ECO:0000313" key="2">
    <source>
        <dbReference type="EMBL" id="KAK4265995.1"/>
    </source>
</evidence>
<keyword evidence="3" id="KW-1185">Reference proteome</keyword>
<feature type="compositionally biased region" description="Pro residues" evidence="1">
    <location>
        <begin position="1"/>
        <end position="14"/>
    </location>
</feature>
<dbReference type="Proteomes" id="UP001293593">
    <property type="component" value="Unassembled WGS sequence"/>
</dbReference>
<reference evidence="2" key="1">
    <citation type="submission" date="2023-10" db="EMBL/GenBank/DDBJ databases">
        <title>Chromosome-level genome of the transformable northern wattle, Acacia crassicarpa.</title>
        <authorList>
            <person name="Massaro I."/>
            <person name="Sinha N.R."/>
            <person name="Poethig S."/>
            <person name="Leichty A.R."/>
        </authorList>
    </citation>
    <scope>NUCLEOTIDE SEQUENCE</scope>
    <source>
        <strain evidence="2">Acra3RX</strain>
        <tissue evidence="2">Leaf</tissue>
    </source>
</reference>
<name>A0AAE1J8Y4_9FABA</name>
<gene>
    <name evidence="2" type="ORF">QN277_026973</name>
</gene>
<protein>
    <submittedName>
        <fullName evidence="2">Uncharacterized protein</fullName>
    </submittedName>
</protein>
<comment type="caution">
    <text evidence="2">The sequence shown here is derived from an EMBL/GenBank/DDBJ whole genome shotgun (WGS) entry which is preliminary data.</text>
</comment>
<organism evidence="2 3">
    <name type="scientific">Acacia crassicarpa</name>
    <name type="common">northern wattle</name>
    <dbReference type="NCBI Taxonomy" id="499986"/>
    <lineage>
        <taxon>Eukaryota</taxon>
        <taxon>Viridiplantae</taxon>
        <taxon>Streptophyta</taxon>
        <taxon>Embryophyta</taxon>
        <taxon>Tracheophyta</taxon>
        <taxon>Spermatophyta</taxon>
        <taxon>Magnoliopsida</taxon>
        <taxon>eudicotyledons</taxon>
        <taxon>Gunneridae</taxon>
        <taxon>Pentapetalae</taxon>
        <taxon>rosids</taxon>
        <taxon>fabids</taxon>
        <taxon>Fabales</taxon>
        <taxon>Fabaceae</taxon>
        <taxon>Caesalpinioideae</taxon>
        <taxon>mimosoid clade</taxon>
        <taxon>Acacieae</taxon>
        <taxon>Acacia</taxon>
    </lineage>
</organism>
<evidence type="ECO:0000313" key="3">
    <source>
        <dbReference type="Proteomes" id="UP001293593"/>
    </source>
</evidence>
<accession>A0AAE1J8Y4</accession>
<proteinExistence type="predicted"/>
<evidence type="ECO:0000256" key="1">
    <source>
        <dbReference type="SAM" id="MobiDB-lite"/>
    </source>
</evidence>